<dbReference type="InParanoid" id="F0YJH5"/>
<evidence type="ECO:0000313" key="2">
    <source>
        <dbReference type="Proteomes" id="UP000002729"/>
    </source>
</evidence>
<dbReference type="AlphaFoldDB" id="F0YJH5"/>
<name>F0YJH5_AURAN</name>
<dbReference type="Proteomes" id="UP000002729">
    <property type="component" value="Unassembled WGS sequence"/>
</dbReference>
<dbReference type="eggNOG" id="ENOG502RCNA">
    <property type="taxonomic scope" value="Eukaryota"/>
</dbReference>
<dbReference type="GeneID" id="20226026"/>
<reference evidence="1 2" key="1">
    <citation type="journal article" date="2011" name="Proc. Natl. Acad. Sci. U.S.A.">
        <title>Niche of harmful alga Aureococcus anophagefferens revealed through ecogenomics.</title>
        <authorList>
            <person name="Gobler C.J."/>
            <person name="Berry D.L."/>
            <person name="Dyhrman S.T."/>
            <person name="Wilhelm S.W."/>
            <person name="Salamov A."/>
            <person name="Lobanov A.V."/>
            <person name="Zhang Y."/>
            <person name="Collier J.L."/>
            <person name="Wurch L.L."/>
            <person name="Kustka A.B."/>
            <person name="Dill B.D."/>
            <person name="Shah M."/>
            <person name="VerBerkmoes N.C."/>
            <person name="Kuo A."/>
            <person name="Terry A."/>
            <person name="Pangilinan J."/>
            <person name="Lindquist E.A."/>
            <person name="Lucas S."/>
            <person name="Paulsen I.T."/>
            <person name="Hattenrath-Lehmann T.K."/>
            <person name="Talmage S.C."/>
            <person name="Walker E.A."/>
            <person name="Koch F."/>
            <person name="Burson A.M."/>
            <person name="Marcoval M.A."/>
            <person name="Tang Y.Z."/>
            <person name="Lecleir G.R."/>
            <person name="Coyne K.J."/>
            <person name="Berg G.M."/>
            <person name="Bertrand E.M."/>
            <person name="Saito M.A."/>
            <person name="Gladyshev V.N."/>
            <person name="Grigoriev I.V."/>
        </authorList>
    </citation>
    <scope>NUCLEOTIDE SEQUENCE [LARGE SCALE GENOMIC DNA]</scope>
    <source>
        <strain evidence="2">CCMP 1984</strain>
    </source>
</reference>
<accession>F0YJH5</accession>
<protein>
    <submittedName>
        <fullName evidence="1">Uncharacterized protein</fullName>
    </submittedName>
</protein>
<evidence type="ECO:0000313" key="1">
    <source>
        <dbReference type="EMBL" id="EGB04738.1"/>
    </source>
</evidence>
<proteinExistence type="predicted"/>
<dbReference type="RefSeq" id="XP_009040651.1">
    <property type="nucleotide sequence ID" value="XM_009042403.1"/>
</dbReference>
<organism evidence="2">
    <name type="scientific">Aureococcus anophagefferens</name>
    <name type="common">Harmful bloom alga</name>
    <dbReference type="NCBI Taxonomy" id="44056"/>
    <lineage>
        <taxon>Eukaryota</taxon>
        <taxon>Sar</taxon>
        <taxon>Stramenopiles</taxon>
        <taxon>Ochrophyta</taxon>
        <taxon>Pelagophyceae</taxon>
        <taxon>Pelagomonadales</taxon>
        <taxon>Pelagomonadaceae</taxon>
        <taxon>Aureococcus</taxon>
    </lineage>
</organism>
<gene>
    <name evidence="1" type="ORF">AURANDRAFT_66976</name>
</gene>
<dbReference type="EMBL" id="GL833148">
    <property type="protein sequence ID" value="EGB04738.1"/>
    <property type="molecule type" value="Genomic_DNA"/>
</dbReference>
<keyword evidence="2" id="KW-1185">Reference proteome</keyword>
<sequence>MDRLSAVIDLSKILASRRVIVGSGTTKISLLRTLAGPGGPVVVAIGASMIVRWLAATKDDVCDTVALEVRLGAAIDIGQRVALVELPRLDAFVAGLHELAPACAAALDLAYAGDELTLLRAALQHVTRRTSHIELSVGGTMISEPRVLLAPAEVPLVFRIEFEARSGVSRPNGISVAAAIAFDLMHLEKAALLRAHLQLPLDHLDSGILSEAPDLLSTDRLSLTVIEGVPALMVNEGIHALLWPIISTEPWDSPRGVEVWDELEREMHASPAEHRGGRFSLLEFGCRDYSVALHAASKYPNATVLSIVGVASLFGDALYNIASGRKLQNVLCCAGEPLDDALAKKFYESPELARFALLQSPSLLDGLAGDYGELKDGSSHLDFKKALGRYISSSLTTWLPFPSVKHISLAMLAFFPETSLVDAQRITPTFSINEHPVPAFMRLLQETIEHYAIIPLDGETRVSIREAYSLPGRPFSFPLVRLDIVKMTRKVHHHFDWAKDGHKRTYTMHVDVNTSLVVPKTGLLLIPGSWRDPASGGGAIAWNSSKGDSRLTLPVGHHVSEGRVVHVRLTRDHDAGYIPYGVIHSFTLICALRLGLVKAQTSAIYRDFVKLPLYEDMAPWNIALAAGSVEYIDYDTRGRVYDAYVRESYRVLSVLMNYKRTVSDFGMCGESAHNPYGFGQVSSCVKPRTFDGSCDKSEVPVPCDDGNCHSDYISCLRALVNTRQLGYLGGSSIFLAGSQELPRAEIKVEITLNLQS</sequence>
<dbReference type="OrthoDB" id="197519at2759"/>
<dbReference type="KEGG" id="aaf:AURANDRAFT_66976"/>